<dbReference type="InterPro" id="IPR041049">
    <property type="entry name" value="DUF5615"/>
</dbReference>
<gene>
    <name evidence="2" type="ORF">N47_H23460</name>
</gene>
<name>E1YAD0_9BACT</name>
<accession>E1YAD0</accession>
<evidence type="ECO:0000313" key="2">
    <source>
        <dbReference type="EMBL" id="CBX27524.1"/>
    </source>
</evidence>
<proteinExistence type="predicted"/>
<dbReference type="AlphaFoldDB" id="E1YAD0"/>
<feature type="domain" description="DUF5615" evidence="1">
    <location>
        <begin position="1"/>
        <end position="110"/>
    </location>
</feature>
<sequence>MKIVIDMNLSPQWVPILKSAGHEAIHWSQVGAANAPDREIMEWARTNNHVVFTYDLDFGAILAATDANSPSVFQIRTHDVSLKILSTVVLSSLKQFEERLNEGALVTVNEKQSRVRILPLKR</sequence>
<protein>
    <recommendedName>
        <fullName evidence="1">DUF5615 domain-containing protein</fullName>
    </recommendedName>
</protein>
<dbReference type="Pfam" id="PF18480">
    <property type="entry name" value="DUF5615"/>
    <property type="match status" value="1"/>
</dbReference>
<evidence type="ECO:0000259" key="1">
    <source>
        <dbReference type="Pfam" id="PF18480"/>
    </source>
</evidence>
<organism evidence="2">
    <name type="scientific">uncultured Desulfobacterium sp</name>
    <dbReference type="NCBI Taxonomy" id="201089"/>
    <lineage>
        <taxon>Bacteria</taxon>
        <taxon>Pseudomonadati</taxon>
        <taxon>Thermodesulfobacteriota</taxon>
        <taxon>Desulfobacteria</taxon>
        <taxon>Desulfobacterales</taxon>
        <taxon>Desulfobacteriaceae</taxon>
        <taxon>Desulfobacterium</taxon>
        <taxon>environmental samples</taxon>
    </lineage>
</organism>
<reference evidence="2" key="1">
    <citation type="journal article" date="2011" name="Environ. Microbiol.">
        <title>Genomic insights into the metabolic potential of the polycyclic aromatic hydrocarbon degrading sulfate-reducing Deltaproteobacterium N47.</title>
        <authorList>
            <person name="Bergmann F."/>
            <person name="Selesi D."/>
            <person name="Weinmaier T."/>
            <person name="Tischler P."/>
            <person name="Rattei T."/>
            <person name="Meckenstock R.U."/>
        </authorList>
    </citation>
    <scope>NUCLEOTIDE SEQUENCE</scope>
</reference>
<dbReference type="EMBL" id="FR695866">
    <property type="protein sequence ID" value="CBX27524.1"/>
    <property type="molecule type" value="Genomic_DNA"/>
</dbReference>